<feature type="signal peptide" evidence="1">
    <location>
        <begin position="1"/>
        <end position="21"/>
    </location>
</feature>
<proteinExistence type="predicted"/>
<dbReference type="EMBL" id="JH109153">
    <property type="protein sequence ID" value="EGW20356.1"/>
    <property type="molecule type" value="Genomic_DNA"/>
</dbReference>
<dbReference type="AlphaFoldDB" id="G3IZI4"/>
<reference evidence="2 3" key="1">
    <citation type="submission" date="2011-06" db="EMBL/GenBank/DDBJ databases">
        <title>Genomic sequence of Methylobacter tundripaludum SV96.</title>
        <authorList>
            <consortium name="US DOE Joint Genome Institute"/>
            <person name="Lucas S."/>
            <person name="Han J."/>
            <person name="Lapidus A."/>
            <person name="Cheng J.-F."/>
            <person name="Goodwin L."/>
            <person name="Pitluck S."/>
            <person name="Held B."/>
            <person name="Detter J.C."/>
            <person name="Han C."/>
            <person name="Tapia R."/>
            <person name="Land M."/>
            <person name="Hauser L."/>
            <person name="Kyrpides N."/>
            <person name="Ivanova N."/>
            <person name="Ovchinnikova G."/>
            <person name="Pagani I."/>
            <person name="Klotz M.G."/>
            <person name="Dispirito A.A."/>
            <person name="Murrell J.C."/>
            <person name="Dunfield P."/>
            <person name="Kalyuzhnaya M.G."/>
            <person name="Svenning M."/>
            <person name="Trotsenko Y.A."/>
            <person name="Stein L.Y."/>
            <person name="Woyke T."/>
        </authorList>
    </citation>
    <scope>NUCLEOTIDE SEQUENCE [LARGE SCALE GENOMIC DNA]</scope>
    <source>
        <strain evidence="3">ATCC BAA-1195 / DSM 17260 / SV96</strain>
    </source>
</reference>
<dbReference type="Proteomes" id="UP000004664">
    <property type="component" value="Unassembled WGS sequence"/>
</dbReference>
<protein>
    <submittedName>
        <fullName evidence="2">Uncharacterized protein</fullName>
    </submittedName>
</protein>
<feature type="chain" id="PRO_5003445631" evidence="1">
    <location>
        <begin position="22"/>
        <end position="126"/>
    </location>
</feature>
<dbReference type="eggNOG" id="ENOG502ZQUX">
    <property type="taxonomic scope" value="Bacteria"/>
</dbReference>
<evidence type="ECO:0000256" key="1">
    <source>
        <dbReference type="SAM" id="SignalP"/>
    </source>
</evidence>
<dbReference type="OrthoDB" id="9796806at2"/>
<evidence type="ECO:0000313" key="2">
    <source>
        <dbReference type="EMBL" id="EGW20356.1"/>
    </source>
</evidence>
<accession>G3IZI4</accession>
<dbReference type="HOGENOM" id="CLU_124408_1_0_6"/>
<dbReference type="STRING" id="697282.Mettu_3489"/>
<organism evidence="2 3">
    <name type="scientific">Methylobacter tundripaludum (strain ATCC BAA-1195 / DSM 17260 / SV96)</name>
    <dbReference type="NCBI Taxonomy" id="697282"/>
    <lineage>
        <taxon>Bacteria</taxon>
        <taxon>Pseudomonadati</taxon>
        <taxon>Pseudomonadota</taxon>
        <taxon>Gammaproteobacteria</taxon>
        <taxon>Methylococcales</taxon>
        <taxon>Methylococcaceae</taxon>
        <taxon>Methylobacter</taxon>
    </lineage>
</organism>
<evidence type="ECO:0000313" key="3">
    <source>
        <dbReference type="Proteomes" id="UP000004664"/>
    </source>
</evidence>
<keyword evidence="3" id="KW-1185">Reference proteome</keyword>
<keyword evidence="1" id="KW-0732">Signal</keyword>
<dbReference type="Gene3D" id="2.60.40.10">
    <property type="entry name" value="Immunoglobulins"/>
    <property type="match status" value="1"/>
</dbReference>
<gene>
    <name evidence="2" type="ORF">Mettu_3489</name>
</gene>
<dbReference type="InterPro" id="IPR013783">
    <property type="entry name" value="Ig-like_fold"/>
</dbReference>
<name>G3IZI4_METTV</name>
<sequence length="126" mass="13238">MKQYNCLWFLMLMMVTGASWAYGSGSSSKACAKPEFTHFTPAENTEVAAGSAFSFTASANTYSNTIKVAVKGLPATLNVTPRTEGGFQVSGTIPASLKGVYARIAITADGQNNCKGDGGWLVKIAE</sequence>